<comment type="caution">
    <text evidence="1">The sequence shown here is derived from an EMBL/GenBank/DDBJ whole genome shotgun (WGS) entry which is preliminary data.</text>
</comment>
<dbReference type="RefSeq" id="WP_172207893.1">
    <property type="nucleotide sequence ID" value="NZ_BLLI01000012.1"/>
</dbReference>
<sequence>MIITVTDEIEKKSLLIGYKTFIHKRSLKAFTKKSGYGDDGGGYMGIFFKADLEEDPYEFQQELSEIKDNQVILNVSYPATISDDKDAEEVVYIDFDEFYDYLVEVVDERIAETPSDKAEYEHLLSEVKTVLGL</sequence>
<evidence type="ECO:0008006" key="3">
    <source>
        <dbReference type="Google" id="ProtNLM"/>
    </source>
</evidence>
<gene>
    <name evidence="1" type="ORF">Hs30E_06240</name>
</gene>
<keyword evidence="2" id="KW-1185">Reference proteome</keyword>
<evidence type="ECO:0000313" key="1">
    <source>
        <dbReference type="EMBL" id="GFH42073.1"/>
    </source>
</evidence>
<protein>
    <recommendedName>
        <fullName evidence="3">CDI immunity protein domain-containing protein</fullName>
    </recommendedName>
</protein>
<evidence type="ECO:0000313" key="2">
    <source>
        <dbReference type="Proteomes" id="UP000480303"/>
    </source>
</evidence>
<dbReference type="AlphaFoldDB" id="A0A6A0BBL3"/>
<reference evidence="1 2" key="1">
    <citation type="submission" date="2020-02" db="EMBL/GenBank/DDBJ databases">
        <title>Draft genome sequence of Lactococcus sp. Hs30E4-3.</title>
        <authorList>
            <person name="Noda S."/>
            <person name="Yuki M."/>
            <person name="Ohkuma M."/>
        </authorList>
    </citation>
    <scope>NUCLEOTIDE SEQUENCE [LARGE SCALE GENOMIC DNA]</scope>
    <source>
        <strain evidence="1 2">Hs30E4-3</strain>
    </source>
</reference>
<proteinExistence type="predicted"/>
<organism evidence="1 2">
    <name type="scientific">Pseudolactococcus hodotermopsidis</name>
    <dbReference type="NCBI Taxonomy" id="2709157"/>
    <lineage>
        <taxon>Bacteria</taxon>
        <taxon>Bacillati</taxon>
        <taxon>Bacillota</taxon>
        <taxon>Bacilli</taxon>
        <taxon>Lactobacillales</taxon>
        <taxon>Streptococcaceae</taxon>
        <taxon>Pseudolactococcus</taxon>
    </lineage>
</organism>
<dbReference type="Proteomes" id="UP000480303">
    <property type="component" value="Unassembled WGS sequence"/>
</dbReference>
<dbReference type="EMBL" id="BLLI01000012">
    <property type="protein sequence ID" value="GFH42073.1"/>
    <property type="molecule type" value="Genomic_DNA"/>
</dbReference>
<name>A0A6A0BBL3_9LACT</name>
<accession>A0A6A0BBL3</accession>